<dbReference type="Gene3D" id="3.30.420.270">
    <property type="match status" value="1"/>
</dbReference>
<keyword evidence="7" id="KW-0813">Transport</keyword>
<proteinExistence type="inferred from homology"/>
<feature type="transmembrane region" description="Helical" evidence="8">
    <location>
        <begin position="26"/>
        <end position="47"/>
    </location>
</feature>
<dbReference type="GO" id="GO:0005886">
    <property type="term" value="C:plasma membrane"/>
    <property type="evidence" value="ECO:0007669"/>
    <property type="project" value="UniProtKB-SubCell"/>
</dbReference>
<dbReference type="GO" id="GO:0015031">
    <property type="term" value="P:protein transport"/>
    <property type="evidence" value="ECO:0007669"/>
    <property type="project" value="UniProtKB-KW"/>
</dbReference>
<dbReference type="Pfam" id="PF02472">
    <property type="entry name" value="ExbD"/>
    <property type="match status" value="1"/>
</dbReference>
<dbReference type="EMBL" id="DRNB01000276">
    <property type="protein sequence ID" value="HHJ64748.1"/>
    <property type="molecule type" value="Genomic_DNA"/>
</dbReference>
<evidence type="ECO:0000313" key="9">
    <source>
        <dbReference type="EMBL" id="HHJ64748.1"/>
    </source>
</evidence>
<dbReference type="AlphaFoldDB" id="A0A7C5L8C3"/>
<comment type="similarity">
    <text evidence="2 7">Belongs to the ExbD/TolR family.</text>
</comment>
<evidence type="ECO:0000256" key="7">
    <source>
        <dbReference type="RuleBase" id="RU003879"/>
    </source>
</evidence>
<accession>A0A7C5L8C3</accession>
<keyword evidence="4 7" id="KW-0812">Transmembrane</keyword>
<protein>
    <submittedName>
        <fullName evidence="9">Biopolymer transporter ExbD</fullName>
    </submittedName>
</protein>
<comment type="caution">
    <text evidence="9">The sequence shown here is derived from an EMBL/GenBank/DDBJ whole genome shotgun (WGS) entry which is preliminary data.</text>
</comment>
<dbReference type="PANTHER" id="PTHR30558">
    <property type="entry name" value="EXBD MEMBRANE COMPONENT OF PMF-DRIVEN MACROMOLECULE IMPORT SYSTEM"/>
    <property type="match status" value="1"/>
</dbReference>
<organism evidence="9">
    <name type="scientific">Aquifex aeolicus</name>
    <dbReference type="NCBI Taxonomy" id="63363"/>
    <lineage>
        <taxon>Bacteria</taxon>
        <taxon>Pseudomonadati</taxon>
        <taxon>Aquificota</taxon>
        <taxon>Aquificia</taxon>
        <taxon>Aquificales</taxon>
        <taxon>Aquificaceae</taxon>
        <taxon>Aquifex</taxon>
    </lineage>
</organism>
<sequence length="133" mass="15021">MNLRRRARLGADERAYIDVVPLVDTLLAVFLFLGVLAFQAPLTFLAVRLPEAEKGETQRIRAAKVQVLKNGSLLLEGKPADVKTIFEFLRDRKPSYLIVEADEDTRHKFVVYVMDAAKKAGVENVIIAVRKKR</sequence>
<name>A0A7C5L8C3_AQUAO</name>
<dbReference type="InterPro" id="IPR003400">
    <property type="entry name" value="ExbD"/>
</dbReference>
<evidence type="ECO:0000256" key="1">
    <source>
        <dbReference type="ARBA" id="ARBA00004162"/>
    </source>
</evidence>
<keyword evidence="5 8" id="KW-1133">Transmembrane helix</keyword>
<comment type="subcellular location">
    <subcellularLocation>
        <location evidence="1">Cell membrane</location>
        <topology evidence="1">Single-pass membrane protein</topology>
    </subcellularLocation>
    <subcellularLocation>
        <location evidence="7">Cell membrane</location>
        <topology evidence="7">Single-pass type II membrane protein</topology>
    </subcellularLocation>
</comment>
<evidence type="ECO:0000256" key="5">
    <source>
        <dbReference type="ARBA" id="ARBA00022989"/>
    </source>
</evidence>
<dbReference type="Proteomes" id="UP000885792">
    <property type="component" value="Unassembled WGS sequence"/>
</dbReference>
<evidence type="ECO:0000256" key="4">
    <source>
        <dbReference type="ARBA" id="ARBA00022692"/>
    </source>
</evidence>
<dbReference type="GO" id="GO:0022857">
    <property type="term" value="F:transmembrane transporter activity"/>
    <property type="evidence" value="ECO:0007669"/>
    <property type="project" value="InterPro"/>
</dbReference>
<evidence type="ECO:0000256" key="3">
    <source>
        <dbReference type="ARBA" id="ARBA00022475"/>
    </source>
</evidence>
<evidence type="ECO:0000256" key="2">
    <source>
        <dbReference type="ARBA" id="ARBA00005811"/>
    </source>
</evidence>
<gene>
    <name evidence="9" type="ORF">ENJ61_07565</name>
</gene>
<reference evidence="9" key="1">
    <citation type="journal article" date="2020" name="mSystems">
        <title>Genome- and Community-Level Interaction Insights into Carbon Utilization and Element Cycling Functions of Hydrothermarchaeota in Hydrothermal Sediment.</title>
        <authorList>
            <person name="Zhou Z."/>
            <person name="Liu Y."/>
            <person name="Xu W."/>
            <person name="Pan J."/>
            <person name="Luo Z.H."/>
            <person name="Li M."/>
        </authorList>
    </citation>
    <scope>NUCLEOTIDE SEQUENCE [LARGE SCALE GENOMIC DNA]</scope>
    <source>
        <strain evidence="9">HyVt-501</strain>
    </source>
</reference>
<keyword evidence="3" id="KW-1003">Cell membrane</keyword>
<evidence type="ECO:0000256" key="6">
    <source>
        <dbReference type="ARBA" id="ARBA00023136"/>
    </source>
</evidence>
<keyword evidence="7" id="KW-0653">Protein transport</keyword>
<evidence type="ECO:0000256" key="8">
    <source>
        <dbReference type="SAM" id="Phobius"/>
    </source>
</evidence>
<keyword evidence="6 8" id="KW-0472">Membrane</keyword>
<dbReference type="PANTHER" id="PTHR30558:SF7">
    <property type="entry name" value="TOL-PAL SYSTEM PROTEIN TOLR"/>
    <property type="match status" value="1"/>
</dbReference>